<dbReference type="SMART" id="SM00326">
    <property type="entry name" value="SH3"/>
    <property type="match status" value="1"/>
</dbReference>
<organism evidence="6 7">
    <name type="scientific">Glutinoglossum americanum</name>
    <dbReference type="NCBI Taxonomy" id="1670608"/>
    <lineage>
        <taxon>Eukaryota</taxon>
        <taxon>Fungi</taxon>
        <taxon>Dikarya</taxon>
        <taxon>Ascomycota</taxon>
        <taxon>Pezizomycotina</taxon>
        <taxon>Geoglossomycetes</taxon>
        <taxon>Geoglossales</taxon>
        <taxon>Geoglossaceae</taxon>
        <taxon>Glutinoglossum</taxon>
    </lineage>
</organism>
<name>A0A9P8L1C4_9PEZI</name>
<keyword evidence="4" id="KW-0472">Membrane</keyword>
<evidence type="ECO:0000313" key="6">
    <source>
        <dbReference type="EMBL" id="KAH0537723.1"/>
    </source>
</evidence>
<feature type="compositionally biased region" description="Low complexity" evidence="3">
    <location>
        <begin position="523"/>
        <end position="538"/>
    </location>
</feature>
<dbReference type="InterPro" id="IPR001452">
    <property type="entry name" value="SH3_domain"/>
</dbReference>
<dbReference type="SUPFAM" id="SSF50044">
    <property type="entry name" value="SH3-domain"/>
    <property type="match status" value="1"/>
</dbReference>
<evidence type="ECO:0000256" key="3">
    <source>
        <dbReference type="SAM" id="MobiDB-lite"/>
    </source>
</evidence>
<sequence>MAHRVHREHSHRRLDGRDALPNPIPDPMANPLPIADPSPKNAPAPAPAPAPVQTVVSVVYVTAAKTFSGPVAGYTTIAVGSPLLNSAPPPPQTFVQPTKQPTNIVFDSSLDRPDSTTKSSSKTSVGTVLATTALVNSSPTVHKSPTSTSVSLASASGAPLSQSSPSGGLSGAAKAGIVLAVLVGIGLLLAVVLLFCRRKRKQNESYSKASDEGSSFAQSGAAFAGSNYRDSTRSTDTARIAPQLSLRPVTQFLPNLDANRKSAGNPLAMAGGASNRGAVAGQGRTATSPPSSGNGAWERKTPSPTSDPANPFGNHAEPSDRSIAASPAAGSSVDSSAFPAPSNGAAVGATGFAAAAAAGAVAGAAGARQKPPPPLDLNNGRKFSADASASQISLPLSDAGTDTSRGSAMTAGTPIVATAAAATAAVASVAGPNPPVHRVQLDFKPSMGDELGLRAGQLVRLLHEYDDGWALCIRLDRSQQGVCPRTCLSKQPVKPRPNSPRSGPSPAMRTSPQGRPMAPQVQPARPASPAGSARSLGPYAGQQARPMNPYAGPPRSLSPGPLRPQSPVISRPQSPVISRPQTPVDQRSRANSVGQVSPPIKEISGLGPSKMNPNNVANAERPPQRIPTVLRSGSPRPSPPQSGVPTRKPLPEHEVGHAI</sequence>
<keyword evidence="7" id="KW-1185">Reference proteome</keyword>
<dbReference type="Gene3D" id="2.30.30.40">
    <property type="entry name" value="SH3 Domains"/>
    <property type="match status" value="1"/>
</dbReference>
<dbReference type="InterPro" id="IPR036028">
    <property type="entry name" value="SH3-like_dom_sf"/>
</dbReference>
<dbReference type="Pfam" id="PF14604">
    <property type="entry name" value="SH3_9"/>
    <property type="match status" value="1"/>
</dbReference>
<dbReference type="AlphaFoldDB" id="A0A9P8L1C4"/>
<proteinExistence type="predicted"/>
<evidence type="ECO:0000256" key="2">
    <source>
        <dbReference type="PROSITE-ProRule" id="PRU00192"/>
    </source>
</evidence>
<keyword evidence="4" id="KW-1133">Transmembrane helix</keyword>
<feature type="domain" description="SH3" evidence="5">
    <location>
        <begin position="432"/>
        <end position="493"/>
    </location>
</feature>
<feature type="compositionally biased region" description="Polar residues" evidence="3">
    <location>
        <begin position="284"/>
        <end position="294"/>
    </location>
</feature>
<dbReference type="EMBL" id="JAGHQL010000133">
    <property type="protein sequence ID" value="KAH0537723.1"/>
    <property type="molecule type" value="Genomic_DNA"/>
</dbReference>
<dbReference type="PROSITE" id="PS50002">
    <property type="entry name" value="SH3"/>
    <property type="match status" value="1"/>
</dbReference>
<feature type="region of interest" description="Disordered" evidence="3">
    <location>
        <begin position="256"/>
        <end position="337"/>
    </location>
</feature>
<dbReference type="Proteomes" id="UP000698800">
    <property type="component" value="Unassembled WGS sequence"/>
</dbReference>
<feature type="compositionally biased region" description="Pro residues" evidence="3">
    <location>
        <begin position="22"/>
        <end position="48"/>
    </location>
</feature>
<reference evidence="6" key="1">
    <citation type="submission" date="2021-03" db="EMBL/GenBank/DDBJ databases">
        <title>Comparative genomics and phylogenomic investigation of the class Geoglossomycetes provide insights into ecological specialization and systematics.</title>
        <authorList>
            <person name="Melie T."/>
            <person name="Pirro S."/>
            <person name="Miller A.N."/>
            <person name="Quandt A."/>
        </authorList>
    </citation>
    <scope>NUCLEOTIDE SEQUENCE</scope>
    <source>
        <strain evidence="6">GBOQ0MN5Z8</strain>
    </source>
</reference>
<evidence type="ECO:0000313" key="7">
    <source>
        <dbReference type="Proteomes" id="UP000698800"/>
    </source>
</evidence>
<feature type="region of interest" description="Disordered" evidence="3">
    <location>
        <begin position="486"/>
        <end position="659"/>
    </location>
</feature>
<feature type="region of interest" description="Disordered" evidence="3">
    <location>
        <begin position="104"/>
        <end position="123"/>
    </location>
</feature>
<evidence type="ECO:0000259" key="5">
    <source>
        <dbReference type="PROSITE" id="PS50002"/>
    </source>
</evidence>
<accession>A0A9P8L1C4</accession>
<dbReference type="OrthoDB" id="5340910at2759"/>
<feature type="compositionally biased region" description="Polar residues" evidence="3">
    <location>
        <begin position="567"/>
        <end position="595"/>
    </location>
</feature>
<feature type="compositionally biased region" description="Polar residues" evidence="3">
    <location>
        <begin position="137"/>
        <end position="148"/>
    </location>
</feature>
<feature type="transmembrane region" description="Helical" evidence="4">
    <location>
        <begin position="175"/>
        <end position="196"/>
    </location>
</feature>
<feature type="region of interest" description="Disordered" evidence="3">
    <location>
        <begin position="1"/>
        <end position="48"/>
    </location>
</feature>
<evidence type="ECO:0000256" key="1">
    <source>
        <dbReference type="ARBA" id="ARBA00022443"/>
    </source>
</evidence>
<feature type="compositionally biased region" description="Basic residues" evidence="3">
    <location>
        <begin position="1"/>
        <end position="12"/>
    </location>
</feature>
<keyword evidence="1 2" id="KW-0728">SH3 domain</keyword>
<feature type="compositionally biased region" description="Low complexity" evidence="3">
    <location>
        <begin position="149"/>
        <end position="166"/>
    </location>
</feature>
<protein>
    <recommendedName>
        <fullName evidence="5">SH3 domain-containing protein</fullName>
    </recommendedName>
</protein>
<keyword evidence="4" id="KW-0812">Transmembrane</keyword>
<evidence type="ECO:0000256" key="4">
    <source>
        <dbReference type="SAM" id="Phobius"/>
    </source>
</evidence>
<feature type="region of interest" description="Disordered" evidence="3">
    <location>
        <begin position="137"/>
        <end position="166"/>
    </location>
</feature>
<gene>
    <name evidence="6" type="ORF">FGG08_005530</name>
</gene>
<feature type="compositionally biased region" description="Basic and acidic residues" evidence="3">
    <location>
        <begin position="649"/>
        <end position="659"/>
    </location>
</feature>
<comment type="caution">
    <text evidence="6">The sequence shown here is derived from an EMBL/GenBank/DDBJ whole genome shotgun (WGS) entry which is preliminary data.</text>
</comment>